<name>A0A6N9YJU2_9ACTN</name>
<evidence type="ECO:0000313" key="3">
    <source>
        <dbReference type="Proteomes" id="UP000469185"/>
    </source>
</evidence>
<evidence type="ECO:0000259" key="1">
    <source>
        <dbReference type="Pfam" id="PF07883"/>
    </source>
</evidence>
<feature type="domain" description="Cupin type-2" evidence="1">
    <location>
        <begin position="43"/>
        <end position="101"/>
    </location>
</feature>
<dbReference type="InterPro" id="IPR011051">
    <property type="entry name" value="RmlC_Cupin_sf"/>
</dbReference>
<dbReference type="Pfam" id="PF07883">
    <property type="entry name" value="Cupin_2"/>
    <property type="match status" value="1"/>
</dbReference>
<keyword evidence="3" id="KW-1185">Reference proteome</keyword>
<accession>A0A6N9YJU2</accession>
<dbReference type="PANTHER" id="PTHR43698:SF1">
    <property type="entry name" value="BLL4564 PROTEIN"/>
    <property type="match status" value="1"/>
</dbReference>
<protein>
    <submittedName>
        <fullName evidence="2">Cupin domain-containing protein</fullName>
    </submittedName>
</protein>
<dbReference type="EMBL" id="JAAGOB010000003">
    <property type="protein sequence ID" value="NED95217.1"/>
    <property type="molecule type" value="Genomic_DNA"/>
</dbReference>
<evidence type="ECO:0000313" key="2">
    <source>
        <dbReference type="EMBL" id="NED95217.1"/>
    </source>
</evidence>
<organism evidence="2 3">
    <name type="scientific">Phytoactinopolyspora alkaliphila</name>
    <dbReference type="NCBI Taxonomy" id="1783498"/>
    <lineage>
        <taxon>Bacteria</taxon>
        <taxon>Bacillati</taxon>
        <taxon>Actinomycetota</taxon>
        <taxon>Actinomycetes</taxon>
        <taxon>Jiangellales</taxon>
        <taxon>Jiangellaceae</taxon>
        <taxon>Phytoactinopolyspora</taxon>
    </lineage>
</organism>
<reference evidence="2 3" key="1">
    <citation type="submission" date="2020-02" db="EMBL/GenBank/DDBJ databases">
        <authorList>
            <person name="Li X.-J."/>
            <person name="Feng X.-M."/>
        </authorList>
    </citation>
    <scope>NUCLEOTIDE SEQUENCE [LARGE SCALE GENOMIC DNA]</scope>
    <source>
        <strain evidence="2 3">CGMCC 4.7225</strain>
    </source>
</reference>
<dbReference type="Gene3D" id="2.60.120.10">
    <property type="entry name" value="Jelly Rolls"/>
    <property type="match status" value="1"/>
</dbReference>
<gene>
    <name evidence="2" type="ORF">G1H11_07800</name>
</gene>
<proteinExistence type="predicted"/>
<dbReference type="InterPro" id="IPR014710">
    <property type="entry name" value="RmlC-like_jellyroll"/>
</dbReference>
<comment type="caution">
    <text evidence="2">The sequence shown here is derived from an EMBL/GenBank/DDBJ whole genome shotgun (WGS) entry which is preliminary data.</text>
</comment>
<dbReference type="Proteomes" id="UP000469185">
    <property type="component" value="Unassembled WGS sequence"/>
</dbReference>
<sequence length="123" mass="13251">MIVFQLHELLADPTEVPEPLRFHGLAYSANVASTATTKATAALIRLPAGSRGHWHRHADGQVVHVVQGAGLVGRRGEDPLQVTTGDIVWIEPDEEHWHGSAAGSDLAQLAYSFGAITWLEPSL</sequence>
<dbReference type="RefSeq" id="WP_163817678.1">
    <property type="nucleotide sequence ID" value="NZ_JAAGOB010000003.1"/>
</dbReference>
<dbReference type="AlphaFoldDB" id="A0A6N9YJU2"/>
<dbReference type="PANTHER" id="PTHR43698">
    <property type="entry name" value="RIBD C-TERMINAL DOMAIN CONTAINING PROTEIN"/>
    <property type="match status" value="1"/>
</dbReference>
<dbReference type="SUPFAM" id="SSF51182">
    <property type="entry name" value="RmlC-like cupins"/>
    <property type="match status" value="1"/>
</dbReference>
<dbReference type="InterPro" id="IPR013096">
    <property type="entry name" value="Cupin_2"/>
</dbReference>